<proteinExistence type="inferred from homology"/>
<keyword evidence="20" id="KW-1185">Reference proteome</keyword>
<dbReference type="PROSITE" id="PS00086">
    <property type="entry name" value="CYTOCHROME_P450"/>
    <property type="match status" value="1"/>
</dbReference>
<sequence>MSHPKTLPCTKPPSLSFSTSSPLSDFCMELFFPCLLVAFVSFTFISLQILFYKRQVTSKPNLPPGRVGWPIIIGESLEFLSAGWRGYPEKFVFDRMVKYSPECFKTSILGYLTAFLCGPAGNKFLFTNENKLVTVWWPEPVNKVFPTSLQTDSNEEAKKMRRLLPQFFKPEALQTYIAIMDTVFQKQFGSWWEGKDEIHVFSLAKQHTFFLACRLFLSVEEPDHVARFAGPFHLLGAGIVSIPIDFPGTPFNKAVKAAKVIRKELMVFIKQRKHDLAMKKATPTQDILSHMLNVVDEDGKHLSDLDVADKILGLLIAGQDTLTAAMTFIVKYLAELPHIYDIVHKEQVEIGKSKAPGELLNWEDIQKMKQSWNVACEVMRLSPPLQGAFRQAITDFMYAGFSIPKGWKWSANSTHRDPECFPDPEKFDPTRFEGKGPAPYTFVPFGGGPRMCPGKEYARLVLLVFMYNAVTRFRWEKVLPHEQIIVNPTPMPAKGLPIRLIPHAKSNKED</sequence>
<feature type="transmembrane region" description="Helical" evidence="18">
    <location>
        <begin position="30"/>
        <end position="52"/>
    </location>
</feature>
<dbReference type="GO" id="GO:0016020">
    <property type="term" value="C:membrane"/>
    <property type="evidence" value="ECO:0007669"/>
    <property type="project" value="UniProtKB-SubCell"/>
</dbReference>
<dbReference type="GO" id="GO:0016104">
    <property type="term" value="P:triterpenoid biosynthetic process"/>
    <property type="evidence" value="ECO:0007669"/>
    <property type="project" value="UniProtKB-ARBA"/>
</dbReference>
<evidence type="ECO:0000256" key="9">
    <source>
        <dbReference type="ARBA" id="ARBA00023002"/>
    </source>
</evidence>
<dbReference type="Pfam" id="PF00067">
    <property type="entry name" value="p450"/>
    <property type="match status" value="1"/>
</dbReference>
<evidence type="ECO:0000256" key="8">
    <source>
        <dbReference type="ARBA" id="ARBA00022989"/>
    </source>
</evidence>
<evidence type="ECO:0000256" key="13">
    <source>
        <dbReference type="ARBA" id="ARBA00023180"/>
    </source>
</evidence>
<evidence type="ECO:0000256" key="12">
    <source>
        <dbReference type="ARBA" id="ARBA00023136"/>
    </source>
</evidence>
<evidence type="ECO:0000256" key="2">
    <source>
        <dbReference type="ARBA" id="ARBA00004606"/>
    </source>
</evidence>
<keyword evidence="5 18" id="KW-0812">Transmembrane</keyword>
<dbReference type="Proteomes" id="UP001153076">
    <property type="component" value="Unassembled WGS sequence"/>
</dbReference>
<evidence type="ECO:0000256" key="6">
    <source>
        <dbReference type="ARBA" id="ARBA00022723"/>
    </source>
</evidence>
<keyword evidence="6 16" id="KW-0479">Metal-binding</keyword>
<dbReference type="CDD" id="cd11043">
    <property type="entry name" value="CYP90-like"/>
    <property type="match status" value="1"/>
</dbReference>
<dbReference type="GO" id="GO:0020037">
    <property type="term" value="F:heme binding"/>
    <property type="evidence" value="ECO:0007669"/>
    <property type="project" value="InterPro"/>
</dbReference>
<evidence type="ECO:0000256" key="7">
    <source>
        <dbReference type="ARBA" id="ARBA00022968"/>
    </source>
</evidence>
<keyword evidence="11 17" id="KW-0503">Monooxygenase</keyword>
<evidence type="ECO:0000256" key="14">
    <source>
        <dbReference type="ARBA" id="ARBA00066327"/>
    </source>
</evidence>
<evidence type="ECO:0000313" key="20">
    <source>
        <dbReference type="Proteomes" id="UP001153076"/>
    </source>
</evidence>
<dbReference type="PANTHER" id="PTHR24286:SF349">
    <property type="entry name" value="CYTOCHROME P450 716A1-RELATED"/>
    <property type="match status" value="1"/>
</dbReference>
<keyword evidence="8 18" id="KW-1133">Transmembrane helix</keyword>
<dbReference type="InterPro" id="IPR017972">
    <property type="entry name" value="Cyt_P450_CS"/>
</dbReference>
<evidence type="ECO:0000313" key="19">
    <source>
        <dbReference type="EMBL" id="KAJ8423198.1"/>
    </source>
</evidence>
<keyword evidence="4 16" id="KW-0349">Heme</keyword>
<dbReference type="FunFam" id="1.10.630.10:FF:000022">
    <property type="entry name" value="Taxadiene 5-alpha hydroxylase"/>
    <property type="match status" value="1"/>
</dbReference>
<name>A0A9Q1JL69_9CARY</name>
<evidence type="ECO:0000256" key="18">
    <source>
        <dbReference type="SAM" id="Phobius"/>
    </source>
</evidence>
<evidence type="ECO:0000256" key="16">
    <source>
        <dbReference type="PIRSR" id="PIRSR602401-1"/>
    </source>
</evidence>
<keyword evidence="13" id="KW-0325">Glycoprotein</keyword>
<dbReference type="GO" id="GO:0016125">
    <property type="term" value="P:sterol metabolic process"/>
    <property type="evidence" value="ECO:0007669"/>
    <property type="project" value="TreeGrafter"/>
</dbReference>
<organism evidence="19 20">
    <name type="scientific">Carnegiea gigantea</name>
    <dbReference type="NCBI Taxonomy" id="171969"/>
    <lineage>
        <taxon>Eukaryota</taxon>
        <taxon>Viridiplantae</taxon>
        <taxon>Streptophyta</taxon>
        <taxon>Embryophyta</taxon>
        <taxon>Tracheophyta</taxon>
        <taxon>Spermatophyta</taxon>
        <taxon>Magnoliopsida</taxon>
        <taxon>eudicotyledons</taxon>
        <taxon>Gunneridae</taxon>
        <taxon>Pentapetalae</taxon>
        <taxon>Caryophyllales</taxon>
        <taxon>Cactineae</taxon>
        <taxon>Cactaceae</taxon>
        <taxon>Cactoideae</taxon>
        <taxon>Echinocereeae</taxon>
        <taxon>Carnegiea</taxon>
    </lineage>
</organism>
<dbReference type="InterPro" id="IPR001128">
    <property type="entry name" value="Cyt_P450"/>
</dbReference>
<comment type="subcellular location">
    <subcellularLocation>
        <location evidence="2">Membrane</location>
        <topology evidence="2">Single-pass type II membrane protein</topology>
    </subcellularLocation>
</comment>
<dbReference type="PRINTS" id="PR00385">
    <property type="entry name" value="P450"/>
</dbReference>
<accession>A0A9Q1JL69</accession>
<reference evidence="19" key="1">
    <citation type="submission" date="2022-04" db="EMBL/GenBank/DDBJ databases">
        <title>Carnegiea gigantea Genome sequencing and assembly v2.</title>
        <authorList>
            <person name="Copetti D."/>
            <person name="Sanderson M.J."/>
            <person name="Burquez A."/>
            <person name="Wojciechowski M.F."/>
        </authorList>
    </citation>
    <scope>NUCLEOTIDE SEQUENCE</scope>
    <source>
        <strain evidence="19">SGP5-SGP5p</strain>
        <tissue evidence="19">Aerial part</tissue>
    </source>
</reference>
<gene>
    <name evidence="19" type="ORF">Cgig2_008439</name>
</gene>
<dbReference type="Gene3D" id="1.10.630.10">
    <property type="entry name" value="Cytochrome P450"/>
    <property type="match status" value="1"/>
</dbReference>
<dbReference type="GO" id="GO:0102373">
    <property type="term" value="F:beta-amyrin 28-monooxygenase activity"/>
    <property type="evidence" value="ECO:0007669"/>
    <property type="project" value="UniProtKB-EC"/>
</dbReference>
<feature type="binding site" description="axial binding residue" evidence="16">
    <location>
        <position position="452"/>
    </location>
    <ligand>
        <name>heme</name>
        <dbReference type="ChEBI" id="CHEBI:30413"/>
    </ligand>
    <ligandPart>
        <name>Fe</name>
        <dbReference type="ChEBI" id="CHEBI:18248"/>
    </ligandPart>
</feature>
<evidence type="ECO:0000256" key="4">
    <source>
        <dbReference type="ARBA" id="ARBA00022617"/>
    </source>
</evidence>
<comment type="caution">
    <text evidence="19">The sequence shown here is derived from an EMBL/GenBank/DDBJ whole genome shotgun (WGS) entry which is preliminary data.</text>
</comment>
<dbReference type="EMBL" id="JAKOGI010002031">
    <property type="protein sequence ID" value="KAJ8423198.1"/>
    <property type="molecule type" value="Genomic_DNA"/>
</dbReference>
<dbReference type="GO" id="GO:0016135">
    <property type="term" value="P:saponin biosynthetic process"/>
    <property type="evidence" value="ECO:0007669"/>
    <property type="project" value="UniProtKB-ARBA"/>
</dbReference>
<dbReference type="InterPro" id="IPR036396">
    <property type="entry name" value="Cyt_P450_sf"/>
</dbReference>
<dbReference type="GO" id="GO:0005506">
    <property type="term" value="F:iron ion binding"/>
    <property type="evidence" value="ECO:0007669"/>
    <property type="project" value="InterPro"/>
</dbReference>
<comment type="cofactor">
    <cofactor evidence="1 16">
        <name>heme</name>
        <dbReference type="ChEBI" id="CHEBI:30413"/>
    </cofactor>
</comment>
<evidence type="ECO:0000256" key="15">
    <source>
        <dbReference type="ARBA" id="ARBA00093231"/>
    </source>
</evidence>
<keyword evidence="9 17" id="KW-0560">Oxidoreductase</keyword>
<keyword evidence="7" id="KW-0735">Signal-anchor</keyword>
<comment type="similarity">
    <text evidence="3 17">Belongs to the cytochrome P450 family.</text>
</comment>
<evidence type="ECO:0000256" key="1">
    <source>
        <dbReference type="ARBA" id="ARBA00001971"/>
    </source>
</evidence>
<dbReference type="AlphaFoldDB" id="A0A9Q1JL69"/>
<evidence type="ECO:0000256" key="3">
    <source>
        <dbReference type="ARBA" id="ARBA00010617"/>
    </source>
</evidence>
<keyword evidence="12 18" id="KW-0472">Membrane</keyword>
<evidence type="ECO:0000256" key="5">
    <source>
        <dbReference type="ARBA" id="ARBA00022692"/>
    </source>
</evidence>
<dbReference type="PANTHER" id="PTHR24286">
    <property type="entry name" value="CYTOCHROME P450 26"/>
    <property type="match status" value="1"/>
</dbReference>
<dbReference type="EC" id="1.14.14.126" evidence="14"/>
<protein>
    <recommendedName>
        <fullName evidence="14">beta-amyrin 28-monooxygenase</fullName>
        <ecNumber evidence="14">1.14.14.126</ecNumber>
    </recommendedName>
</protein>
<dbReference type="InterPro" id="IPR002401">
    <property type="entry name" value="Cyt_P450_E_grp-I"/>
</dbReference>
<dbReference type="PRINTS" id="PR00463">
    <property type="entry name" value="EP450I"/>
</dbReference>
<evidence type="ECO:0000256" key="10">
    <source>
        <dbReference type="ARBA" id="ARBA00023004"/>
    </source>
</evidence>
<evidence type="ECO:0000256" key="17">
    <source>
        <dbReference type="RuleBase" id="RU000461"/>
    </source>
</evidence>
<dbReference type="SUPFAM" id="SSF48264">
    <property type="entry name" value="Cytochrome P450"/>
    <property type="match status" value="1"/>
</dbReference>
<comment type="catalytic activity">
    <reaction evidence="15">
        <text>beta-amyrin + 3 reduced [NADPH--hemoprotein reductase] + 3 O2 = oleanolate + 3 oxidized [NADPH--hemoprotein reductase] + 4 H2O + 4 H(+)</text>
        <dbReference type="Rhea" id="RHEA:43068"/>
        <dbReference type="Rhea" id="RHEA-COMP:11964"/>
        <dbReference type="Rhea" id="RHEA-COMP:11965"/>
        <dbReference type="ChEBI" id="CHEBI:10352"/>
        <dbReference type="ChEBI" id="CHEBI:15377"/>
        <dbReference type="ChEBI" id="CHEBI:15378"/>
        <dbReference type="ChEBI" id="CHEBI:15379"/>
        <dbReference type="ChEBI" id="CHEBI:57618"/>
        <dbReference type="ChEBI" id="CHEBI:58210"/>
        <dbReference type="ChEBI" id="CHEBI:82828"/>
        <dbReference type="EC" id="1.14.14.126"/>
    </reaction>
    <physiologicalReaction direction="left-to-right" evidence="15">
        <dbReference type="Rhea" id="RHEA:43069"/>
    </physiologicalReaction>
</comment>
<keyword evidence="10 16" id="KW-0408">Iron</keyword>
<evidence type="ECO:0000256" key="11">
    <source>
        <dbReference type="ARBA" id="ARBA00023033"/>
    </source>
</evidence>
<dbReference type="OrthoDB" id="1372046at2759"/>